<dbReference type="PANTHER" id="PTHR43035:SF1">
    <property type="entry name" value="FATTY ACID REPRESSION MUTANT PROTEIN 2-RELATED"/>
    <property type="match status" value="1"/>
</dbReference>
<dbReference type="InterPro" id="IPR029479">
    <property type="entry name" value="Nitroreductase"/>
</dbReference>
<evidence type="ECO:0000256" key="5">
    <source>
        <dbReference type="ARBA" id="ARBA00023002"/>
    </source>
</evidence>
<dbReference type="Pfam" id="PF00881">
    <property type="entry name" value="Nitroreductase"/>
    <property type="match status" value="1"/>
</dbReference>
<dbReference type="Gene3D" id="3.40.109.10">
    <property type="entry name" value="NADH Oxidase"/>
    <property type="match status" value="1"/>
</dbReference>
<dbReference type="GO" id="GO:0034599">
    <property type="term" value="P:cellular response to oxidative stress"/>
    <property type="evidence" value="ECO:0007669"/>
    <property type="project" value="InterPro"/>
</dbReference>
<dbReference type="EMBL" id="JAJTJA010000012">
    <property type="protein sequence ID" value="KAH8691407.1"/>
    <property type="molecule type" value="Genomic_DNA"/>
</dbReference>
<comment type="similarity">
    <text evidence="3">Belongs to the nitroreductase family.</text>
</comment>
<dbReference type="FunFam" id="3.40.109.10:FF:000001">
    <property type="entry name" value="Nitroreductase family"/>
    <property type="match status" value="1"/>
</dbReference>
<proteinExistence type="inferred from homology"/>
<keyword evidence="6" id="KW-0539">Nucleus</keyword>
<evidence type="ECO:0000259" key="7">
    <source>
        <dbReference type="Pfam" id="PF00881"/>
    </source>
</evidence>
<comment type="caution">
    <text evidence="8">The sequence shown here is derived from an EMBL/GenBank/DDBJ whole genome shotgun (WGS) entry which is preliminary data.</text>
</comment>
<evidence type="ECO:0000256" key="2">
    <source>
        <dbReference type="ARBA" id="ARBA00004496"/>
    </source>
</evidence>
<evidence type="ECO:0000256" key="3">
    <source>
        <dbReference type="ARBA" id="ARBA00007118"/>
    </source>
</evidence>
<evidence type="ECO:0000313" key="9">
    <source>
        <dbReference type="Proteomes" id="UP001201262"/>
    </source>
</evidence>
<dbReference type="InterPro" id="IPR033877">
    <property type="entry name" value="Frm2/Hbn1"/>
</dbReference>
<reference evidence="8" key="1">
    <citation type="submission" date="2021-12" db="EMBL/GenBank/DDBJ databases">
        <title>Convergent genome expansion in fungi linked to evolution of root-endophyte symbiosis.</title>
        <authorList>
            <consortium name="DOE Joint Genome Institute"/>
            <person name="Ke Y.-H."/>
            <person name="Bonito G."/>
            <person name="Liao H.-L."/>
            <person name="Looney B."/>
            <person name="Rojas-Flechas A."/>
            <person name="Nash J."/>
            <person name="Hameed K."/>
            <person name="Schadt C."/>
            <person name="Martin F."/>
            <person name="Crous P.W."/>
            <person name="Miettinen O."/>
            <person name="Magnuson J.K."/>
            <person name="Labbe J."/>
            <person name="Jacobson D."/>
            <person name="Doktycz M.J."/>
            <person name="Veneault-Fourrey C."/>
            <person name="Kuo A."/>
            <person name="Mondo S."/>
            <person name="Calhoun S."/>
            <person name="Riley R."/>
            <person name="Ohm R."/>
            <person name="LaButti K."/>
            <person name="Andreopoulos B."/>
            <person name="Pangilinan J."/>
            <person name="Nolan M."/>
            <person name="Tritt A."/>
            <person name="Clum A."/>
            <person name="Lipzen A."/>
            <person name="Daum C."/>
            <person name="Barry K."/>
            <person name="Grigoriev I.V."/>
            <person name="Vilgalys R."/>
        </authorList>
    </citation>
    <scope>NUCLEOTIDE SEQUENCE</scope>
    <source>
        <strain evidence="8">PMI_201</strain>
    </source>
</reference>
<dbReference type="SUPFAM" id="SSF55469">
    <property type="entry name" value="FMN-dependent nitroreductase-like"/>
    <property type="match status" value="1"/>
</dbReference>
<organism evidence="8 9">
    <name type="scientific">Talaromyces proteolyticus</name>
    <dbReference type="NCBI Taxonomy" id="1131652"/>
    <lineage>
        <taxon>Eukaryota</taxon>
        <taxon>Fungi</taxon>
        <taxon>Dikarya</taxon>
        <taxon>Ascomycota</taxon>
        <taxon>Pezizomycotina</taxon>
        <taxon>Eurotiomycetes</taxon>
        <taxon>Eurotiomycetidae</taxon>
        <taxon>Eurotiales</taxon>
        <taxon>Trichocomaceae</taxon>
        <taxon>Talaromyces</taxon>
        <taxon>Talaromyces sect. Bacilispori</taxon>
    </lineage>
</organism>
<dbReference type="AlphaFoldDB" id="A0AAD4KLR9"/>
<evidence type="ECO:0000256" key="4">
    <source>
        <dbReference type="ARBA" id="ARBA00022490"/>
    </source>
</evidence>
<name>A0AAD4KLR9_9EURO</name>
<dbReference type="PANTHER" id="PTHR43035">
    <property type="entry name" value="FATTY ACID REPRESSION MUTANT PROTEIN 2-RELATED"/>
    <property type="match status" value="1"/>
</dbReference>
<accession>A0AAD4KLR9</accession>
<evidence type="ECO:0000313" key="8">
    <source>
        <dbReference type="EMBL" id="KAH8691407.1"/>
    </source>
</evidence>
<dbReference type="GeneID" id="70243578"/>
<dbReference type="CDD" id="cd02140">
    <property type="entry name" value="Frm2-like"/>
    <property type="match status" value="1"/>
</dbReference>
<evidence type="ECO:0000256" key="6">
    <source>
        <dbReference type="ARBA" id="ARBA00023242"/>
    </source>
</evidence>
<dbReference type="GO" id="GO:0005634">
    <property type="term" value="C:nucleus"/>
    <property type="evidence" value="ECO:0007669"/>
    <property type="project" value="UniProtKB-SubCell"/>
</dbReference>
<evidence type="ECO:0000256" key="1">
    <source>
        <dbReference type="ARBA" id="ARBA00004123"/>
    </source>
</evidence>
<protein>
    <submittedName>
        <fullName evidence="8">Nitroreductase-like protein</fullName>
    </submittedName>
</protein>
<comment type="subcellular location">
    <subcellularLocation>
        <location evidence="2">Cytoplasm</location>
    </subcellularLocation>
    <subcellularLocation>
        <location evidence="1">Nucleus</location>
    </subcellularLocation>
</comment>
<dbReference type="InterPro" id="IPR000415">
    <property type="entry name" value="Nitroreductase-like"/>
</dbReference>
<gene>
    <name evidence="8" type="ORF">BGW36DRAFT_349371</name>
</gene>
<keyword evidence="5" id="KW-0560">Oxidoreductase</keyword>
<sequence length="203" mass="22301">MADSFFSTIQARRSIYAISAASPIPDSRIIDLVQKAVLHVPSSYNVQSARAVVILKEDHKKLWEDADSAAKAALPEAVYGFLAPRITGFKGGYGSVLFFESQEDLDGLAAQHQAVAPFVTEWSDTSSGMHQFAVWTALKAEGLGASLQHFNFLAPWAEKITEDYKLPKDWKLKAQLVFGTPTGGPAQEKTFKPIEERVKVFGQ</sequence>
<keyword evidence="9" id="KW-1185">Reference proteome</keyword>
<feature type="domain" description="Nitroreductase" evidence="7">
    <location>
        <begin position="9"/>
        <end position="179"/>
    </location>
</feature>
<dbReference type="GO" id="GO:0005737">
    <property type="term" value="C:cytoplasm"/>
    <property type="evidence" value="ECO:0007669"/>
    <property type="project" value="UniProtKB-SubCell"/>
</dbReference>
<dbReference type="Proteomes" id="UP001201262">
    <property type="component" value="Unassembled WGS sequence"/>
</dbReference>
<dbReference type="GO" id="GO:0016491">
    <property type="term" value="F:oxidoreductase activity"/>
    <property type="evidence" value="ECO:0007669"/>
    <property type="project" value="UniProtKB-KW"/>
</dbReference>
<dbReference type="RefSeq" id="XP_046067499.1">
    <property type="nucleotide sequence ID" value="XM_046213291.1"/>
</dbReference>
<keyword evidence="4" id="KW-0963">Cytoplasm</keyword>